<evidence type="ECO:0000256" key="5">
    <source>
        <dbReference type="ARBA" id="ARBA00022747"/>
    </source>
</evidence>
<evidence type="ECO:0000256" key="6">
    <source>
        <dbReference type="ARBA" id="ARBA00047942"/>
    </source>
</evidence>
<keyword evidence="5" id="KW-0680">Restriction system</keyword>
<proteinExistence type="inferred from homology"/>
<dbReference type="GO" id="GO:0009307">
    <property type="term" value="P:DNA restriction-modification system"/>
    <property type="evidence" value="ECO:0007669"/>
    <property type="project" value="UniProtKB-KW"/>
</dbReference>
<comment type="similarity">
    <text evidence="1">Belongs to the N(4)/N(6)-methyltransferase family.</text>
</comment>
<dbReference type="InterPro" id="IPR050953">
    <property type="entry name" value="N4_N6_ade-DNA_methylase"/>
</dbReference>
<keyword evidence="4" id="KW-0808">Transferase</keyword>
<dbReference type="EC" id="2.1.1.72" evidence="2"/>
<dbReference type="AlphaFoldDB" id="A0A254NJH2"/>
<evidence type="ECO:0000313" key="9">
    <source>
        <dbReference type="Proteomes" id="UP000197446"/>
    </source>
</evidence>
<evidence type="ECO:0000256" key="3">
    <source>
        <dbReference type="ARBA" id="ARBA00022603"/>
    </source>
</evidence>
<dbReference type="PROSITE" id="PS00092">
    <property type="entry name" value="N6_MTASE"/>
    <property type="match status" value="1"/>
</dbReference>
<evidence type="ECO:0000256" key="4">
    <source>
        <dbReference type="ARBA" id="ARBA00022679"/>
    </source>
</evidence>
<keyword evidence="3" id="KW-0489">Methyltransferase</keyword>
<dbReference type="Pfam" id="PF02384">
    <property type="entry name" value="N6_Mtase"/>
    <property type="match status" value="1"/>
</dbReference>
<evidence type="ECO:0000259" key="7">
    <source>
        <dbReference type="Pfam" id="PF02384"/>
    </source>
</evidence>
<dbReference type="EMBL" id="NISI01000001">
    <property type="protein sequence ID" value="OWR06157.1"/>
    <property type="molecule type" value="Genomic_DNA"/>
</dbReference>
<dbReference type="GO" id="GO:0009007">
    <property type="term" value="F:site-specific DNA-methyltransferase (adenine-specific) activity"/>
    <property type="evidence" value="ECO:0007669"/>
    <property type="project" value="UniProtKB-EC"/>
</dbReference>
<reference evidence="8 9" key="1">
    <citation type="journal article" date="2007" name="Int. J. Syst. Evol. Microbiol.">
        <title>Description of Pelomonas aquatica sp. nov. and Pelomonas puraquae sp. nov., isolated from industrial and haemodialysis water.</title>
        <authorList>
            <person name="Gomila M."/>
            <person name="Bowien B."/>
            <person name="Falsen E."/>
            <person name="Moore E.R."/>
            <person name="Lalucat J."/>
        </authorList>
    </citation>
    <scope>NUCLEOTIDE SEQUENCE [LARGE SCALE GENOMIC DNA]</scope>
    <source>
        <strain evidence="8 9">CCUG 52769</strain>
    </source>
</reference>
<accession>A0A254NJH2</accession>
<feature type="domain" description="DNA methylase adenine-specific" evidence="7">
    <location>
        <begin position="283"/>
        <end position="524"/>
    </location>
</feature>
<dbReference type="PRINTS" id="PR00507">
    <property type="entry name" value="N12N6MTFRASE"/>
</dbReference>
<dbReference type="InterPro" id="IPR002052">
    <property type="entry name" value="DNA_methylase_N6_adenine_CS"/>
</dbReference>
<dbReference type="InterPro" id="IPR029063">
    <property type="entry name" value="SAM-dependent_MTases_sf"/>
</dbReference>
<sequence>MLGTSVDLIEDTLHAYGAAKEGVRLFEWDSADLLVYATLASARRERSGDLQALCGIYEWQQQPLAFLVDGQLIDNAEHLLRVRRLLAMRGGAPYLALIRQGSLTVYSVALDEANADASKVKLPKGMQPAQVVPYLSNARPGKASRRRWIEQVVLSLLNDTITRLITSCGVASTEAISLVGRALFVRFLADRSLLSERDAQRIARQEIGSLFDSASSAVSINKWLDDTFNGDLLPLTDCALERLPADAFVLLGNILRRAPGGQLSLDWREDWAHLDFAYIPVGVLSQAYEHFLRSHNANTQEKEGGFYTPAPIAQMMLRGAMHALADEGRSQARVLDPAAGAGVFLISAFRQLVATRWVADQSRPDTAVLREILYKQISGFDVNEEALRFAALGLYLISIELDPNPRPVQKLKFDHNLRGRVLFKVGGHGSAGSLGYNVDAAHDASYDLVIGNPPWSSSTKLQEWPEIVKRVREVAEPRLKHVSFRPQLPNEVLDLPFVWQAMRWCRPGGQIAFVLHARLLFQQGDIRPSGQFLTAAGQQVILDDQKLPVVINGRFKLLRRLKGRE</sequence>
<evidence type="ECO:0000256" key="1">
    <source>
        <dbReference type="ARBA" id="ARBA00006594"/>
    </source>
</evidence>
<dbReference type="SUPFAM" id="SSF53335">
    <property type="entry name" value="S-adenosyl-L-methionine-dependent methyltransferases"/>
    <property type="match status" value="1"/>
</dbReference>
<dbReference type="Gene3D" id="3.40.50.150">
    <property type="entry name" value="Vaccinia Virus protein VP39"/>
    <property type="match status" value="1"/>
</dbReference>
<comment type="catalytic activity">
    <reaction evidence="6">
        <text>a 2'-deoxyadenosine in DNA + S-adenosyl-L-methionine = an N(6)-methyl-2'-deoxyadenosine in DNA + S-adenosyl-L-homocysteine + H(+)</text>
        <dbReference type="Rhea" id="RHEA:15197"/>
        <dbReference type="Rhea" id="RHEA-COMP:12418"/>
        <dbReference type="Rhea" id="RHEA-COMP:12419"/>
        <dbReference type="ChEBI" id="CHEBI:15378"/>
        <dbReference type="ChEBI" id="CHEBI:57856"/>
        <dbReference type="ChEBI" id="CHEBI:59789"/>
        <dbReference type="ChEBI" id="CHEBI:90615"/>
        <dbReference type="ChEBI" id="CHEBI:90616"/>
        <dbReference type="EC" id="2.1.1.72"/>
    </reaction>
</comment>
<gene>
    <name evidence="8" type="ORF">CDO81_06990</name>
</gene>
<evidence type="ECO:0000313" key="8">
    <source>
        <dbReference type="EMBL" id="OWR06157.1"/>
    </source>
</evidence>
<dbReference type="Proteomes" id="UP000197446">
    <property type="component" value="Unassembled WGS sequence"/>
</dbReference>
<evidence type="ECO:0000256" key="2">
    <source>
        <dbReference type="ARBA" id="ARBA00011900"/>
    </source>
</evidence>
<dbReference type="PANTHER" id="PTHR33841:SF1">
    <property type="entry name" value="DNA METHYLTRANSFERASE A"/>
    <property type="match status" value="1"/>
</dbReference>
<dbReference type="GO" id="GO:0032259">
    <property type="term" value="P:methylation"/>
    <property type="evidence" value="ECO:0007669"/>
    <property type="project" value="UniProtKB-KW"/>
</dbReference>
<comment type="caution">
    <text evidence="8">The sequence shown here is derived from an EMBL/GenBank/DDBJ whole genome shotgun (WGS) entry which is preliminary data.</text>
</comment>
<dbReference type="GO" id="GO:0008170">
    <property type="term" value="F:N-methyltransferase activity"/>
    <property type="evidence" value="ECO:0007669"/>
    <property type="project" value="InterPro"/>
</dbReference>
<dbReference type="PANTHER" id="PTHR33841">
    <property type="entry name" value="DNA METHYLTRANSFERASE YEEA-RELATED"/>
    <property type="match status" value="1"/>
</dbReference>
<keyword evidence="9" id="KW-1185">Reference proteome</keyword>
<protein>
    <recommendedName>
        <fullName evidence="2">site-specific DNA-methyltransferase (adenine-specific)</fullName>
        <ecNumber evidence="2">2.1.1.72</ecNumber>
    </recommendedName>
</protein>
<organism evidence="8 9">
    <name type="scientific">Roseateles puraquae</name>
    <dbReference type="NCBI Taxonomy" id="431059"/>
    <lineage>
        <taxon>Bacteria</taxon>
        <taxon>Pseudomonadati</taxon>
        <taxon>Pseudomonadota</taxon>
        <taxon>Betaproteobacteria</taxon>
        <taxon>Burkholderiales</taxon>
        <taxon>Sphaerotilaceae</taxon>
        <taxon>Roseateles</taxon>
    </lineage>
</organism>
<name>A0A254NJH2_9BURK</name>
<dbReference type="GO" id="GO:0003677">
    <property type="term" value="F:DNA binding"/>
    <property type="evidence" value="ECO:0007669"/>
    <property type="project" value="InterPro"/>
</dbReference>
<dbReference type="InterPro" id="IPR003356">
    <property type="entry name" value="DNA_methylase_A-5"/>
</dbReference>